<reference evidence="3" key="1">
    <citation type="submission" date="2017-05" db="EMBL/GenBank/DDBJ databases">
        <title>Complete and WGS of Bordetella genogroups.</title>
        <authorList>
            <person name="Spilker T."/>
            <person name="Lipuma J."/>
        </authorList>
    </citation>
    <scope>NUCLEOTIDE SEQUENCE [LARGE SCALE GENOMIC DNA]</scope>
    <source>
        <strain evidence="3">AU8856</strain>
    </source>
</reference>
<keyword evidence="3" id="KW-1185">Reference proteome</keyword>
<name>A0A261UGD5_9BORD</name>
<dbReference type="RefSeq" id="WP_094841363.1">
    <property type="nucleotide sequence ID" value="NZ_NEVS01000004.1"/>
</dbReference>
<organism evidence="2 3">
    <name type="scientific">Bordetella genomosp. 11</name>
    <dbReference type="NCBI Taxonomy" id="1416808"/>
    <lineage>
        <taxon>Bacteria</taxon>
        <taxon>Pseudomonadati</taxon>
        <taxon>Pseudomonadota</taxon>
        <taxon>Betaproteobacteria</taxon>
        <taxon>Burkholderiales</taxon>
        <taxon>Alcaligenaceae</taxon>
        <taxon>Bordetella</taxon>
    </lineage>
</organism>
<dbReference type="AlphaFoldDB" id="A0A261UGD5"/>
<dbReference type="EMBL" id="NEVS01000004">
    <property type="protein sequence ID" value="OZI59943.1"/>
    <property type="molecule type" value="Genomic_DNA"/>
</dbReference>
<gene>
    <name evidence="2" type="ORF">CAL28_10685</name>
</gene>
<dbReference type="OrthoDB" id="8687548at2"/>
<proteinExistence type="predicted"/>
<sequence length="176" mass="19092">MPTISITENNLFKALGDFLTSIVGNIVVKGQVNRVPMPTGDAVYMTPGTSVQLATVVQTYTDQGNVHTSNFRQSKQWAAQIDCYGAGANDNAAAISTALRTIYACDFFRATGLDIQPLYATDPQQLPLITGENQYLERWGLQAVLQYNPIITVTQEFADQLEIGLINVDATFPAGA</sequence>
<protein>
    <recommendedName>
        <fullName evidence="1">Phage neck terminator protein gp12-like domain-containing protein</fullName>
    </recommendedName>
</protein>
<comment type="caution">
    <text evidence="2">The sequence shown here is derived from an EMBL/GenBank/DDBJ whole genome shotgun (WGS) entry which is preliminary data.</text>
</comment>
<evidence type="ECO:0000259" key="1">
    <source>
        <dbReference type="Pfam" id="PF23961"/>
    </source>
</evidence>
<evidence type="ECO:0000313" key="2">
    <source>
        <dbReference type="EMBL" id="OZI59943.1"/>
    </source>
</evidence>
<accession>A0A261UGD5</accession>
<dbReference type="Proteomes" id="UP000215767">
    <property type="component" value="Unassembled WGS sequence"/>
</dbReference>
<dbReference type="Pfam" id="PF23961">
    <property type="entry name" value="Phage_tail_terminator_9"/>
    <property type="match status" value="1"/>
</dbReference>
<evidence type="ECO:0000313" key="3">
    <source>
        <dbReference type="Proteomes" id="UP000215767"/>
    </source>
</evidence>
<dbReference type="NCBIfam" id="NF047498">
    <property type="entry name" value="LIC_12616_fam"/>
    <property type="match status" value="1"/>
</dbReference>
<dbReference type="InterPro" id="IPR057087">
    <property type="entry name" value="Gp12-like"/>
</dbReference>
<feature type="domain" description="Phage neck terminator protein gp12-like" evidence="1">
    <location>
        <begin position="10"/>
        <end position="165"/>
    </location>
</feature>